<organism evidence="1 2">
    <name type="scientific">Phaeodactylibacter luteus</name>
    <dbReference type="NCBI Taxonomy" id="1564516"/>
    <lineage>
        <taxon>Bacteria</taxon>
        <taxon>Pseudomonadati</taxon>
        <taxon>Bacteroidota</taxon>
        <taxon>Saprospiria</taxon>
        <taxon>Saprospirales</taxon>
        <taxon>Haliscomenobacteraceae</taxon>
        <taxon>Phaeodactylibacter</taxon>
    </lineage>
</organism>
<evidence type="ECO:0000313" key="1">
    <source>
        <dbReference type="EMBL" id="TXB61468.1"/>
    </source>
</evidence>
<dbReference type="RefSeq" id="WP_147169157.1">
    <property type="nucleotide sequence ID" value="NZ_VOOR01000058.1"/>
</dbReference>
<name>A0A5C6RGA6_9BACT</name>
<reference evidence="1 2" key="1">
    <citation type="submission" date="2019-08" db="EMBL/GenBank/DDBJ databases">
        <title>Genome of Phaeodactylibacter luteus.</title>
        <authorList>
            <person name="Bowman J.P."/>
        </authorList>
    </citation>
    <scope>NUCLEOTIDE SEQUENCE [LARGE SCALE GENOMIC DNA]</scope>
    <source>
        <strain evidence="1 2">KCTC 42180</strain>
    </source>
</reference>
<dbReference type="Proteomes" id="UP000321580">
    <property type="component" value="Unassembled WGS sequence"/>
</dbReference>
<accession>A0A5C6RGA6</accession>
<sequence length="134" mass="14785">MKITHLLPVLALFFGSATCSSPTDSCKLGQPIQLQIGEMAQCKERQLQLVAVKEDSRCPEYANCVWEGQAVVQLALGEEPRETIDLTLREGKPELSSQTMGGYIFRLTDVSPYPVSGQQIKPDDYLITLVVEAI</sequence>
<dbReference type="AlphaFoldDB" id="A0A5C6RGA6"/>
<protein>
    <submittedName>
        <fullName evidence="1">Uncharacterized protein</fullName>
    </submittedName>
</protein>
<evidence type="ECO:0000313" key="2">
    <source>
        <dbReference type="Proteomes" id="UP000321580"/>
    </source>
</evidence>
<gene>
    <name evidence="1" type="ORF">FRY97_19005</name>
</gene>
<dbReference type="EMBL" id="VOOR01000058">
    <property type="protein sequence ID" value="TXB61468.1"/>
    <property type="molecule type" value="Genomic_DNA"/>
</dbReference>
<comment type="caution">
    <text evidence="1">The sequence shown here is derived from an EMBL/GenBank/DDBJ whole genome shotgun (WGS) entry which is preliminary data.</text>
</comment>
<proteinExistence type="predicted"/>
<dbReference type="OrthoDB" id="163809at2"/>
<keyword evidence="2" id="KW-1185">Reference proteome</keyword>